<keyword evidence="5" id="KW-0472">Membrane</keyword>
<evidence type="ECO:0000256" key="1">
    <source>
        <dbReference type="ARBA" id="ARBA00022723"/>
    </source>
</evidence>
<organism evidence="7 8">
    <name type="scientific">Adiantum capillus-veneris</name>
    <name type="common">Maidenhair fern</name>
    <dbReference type="NCBI Taxonomy" id="13818"/>
    <lineage>
        <taxon>Eukaryota</taxon>
        <taxon>Viridiplantae</taxon>
        <taxon>Streptophyta</taxon>
        <taxon>Embryophyta</taxon>
        <taxon>Tracheophyta</taxon>
        <taxon>Polypodiopsida</taxon>
        <taxon>Polypodiidae</taxon>
        <taxon>Polypodiales</taxon>
        <taxon>Pteridineae</taxon>
        <taxon>Pteridaceae</taxon>
        <taxon>Vittarioideae</taxon>
        <taxon>Adiantum</taxon>
    </lineage>
</organism>
<keyword evidence="5" id="KW-0812">Transmembrane</keyword>
<dbReference type="GO" id="GO:0016020">
    <property type="term" value="C:membrane"/>
    <property type="evidence" value="ECO:0007669"/>
    <property type="project" value="TreeGrafter"/>
</dbReference>
<keyword evidence="5" id="KW-1133">Transmembrane helix</keyword>
<evidence type="ECO:0000313" key="8">
    <source>
        <dbReference type="Proteomes" id="UP000886520"/>
    </source>
</evidence>
<dbReference type="PROSITE" id="PS51292">
    <property type="entry name" value="ZF_RING_CH"/>
    <property type="match status" value="1"/>
</dbReference>
<dbReference type="GO" id="GO:0004842">
    <property type="term" value="F:ubiquitin-protein transferase activity"/>
    <property type="evidence" value="ECO:0007669"/>
    <property type="project" value="TreeGrafter"/>
</dbReference>
<name>A0A9D4ZE78_ADICA</name>
<feature type="domain" description="RING-CH-type" evidence="6">
    <location>
        <begin position="140"/>
        <end position="200"/>
    </location>
</feature>
<evidence type="ECO:0000256" key="5">
    <source>
        <dbReference type="SAM" id="Phobius"/>
    </source>
</evidence>
<evidence type="ECO:0000256" key="4">
    <source>
        <dbReference type="SAM" id="MobiDB-lite"/>
    </source>
</evidence>
<dbReference type="GO" id="GO:0016567">
    <property type="term" value="P:protein ubiquitination"/>
    <property type="evidence" value="ECO:0007669"/>
    <property type="project" value="TreeGrafter"/>
</dbReference>
<keyword evidence="8" id="KW-1185">Reference proteome</keyword>
<dbReference type="InterPro" id="IPR033275">
    <property type="entry name" value="MARCH-like"/>
</dbReference>
<dbReference type="Pfam" id="PF12906">
    <property type="entry name" value="RINGv"/>
    <property type="match status" value="1"/>
</dbReference>
<dbReference type="GO" id="GO:0008270">
    <property type="term" value="F:zinc ion binding"/>
    <property type="evidence" value="ECO:0007669"/>
    <property type="project" value="UniProtKB-KW"/>
</dbReference>
<dbReference type="Pfam" id="PF12428">
    <property type="entry name" value="DUF3675"/>
    <property type="match status" value="1"/>
</dbReference>
<evidence type="ECO:0000256" key="2">
    <source>
        <dbReference type="ARBA" id="ARBA00022771"/>
    </source>
</evidence>
<dbReference type="CDD" id="cd16495">
    <property type="entry name" value="RING_CH-C4HC3_MARCH"/>
    <property type="match status" value="1"/>
</dbReference>
<sequence>MSDHVALSVDEISQSGKRAEQEADNQAGSSELVAKSTLSSGYQTLCRADAGIVENSGMLCDQEIETHKIFLNQDRAIEAMKVGLGAESKEYSSITSEASGIEHVVNEEAVPLLKGDHGSVDSSHVVVPIESEPHFGKKDIESPAFAECRICQEEDDIANLESPCACSGSLKFAHRKCIQHWCNEKGDTLCEICQKPFEGGYAMPQQGRPDNVGLDLGAGWDIASGQPRLFALAADHHFLEGDYDEYAGSHAHSAACFRSVALILVALLLLRHIISMTGVGEDEDLSTFFMLSLVRAAGFLIPCYIMARAMNALQIRRQQQEAAIAAAAEVTHLIQTGRIQAVVAAEP</sequence>
<keyword evidence="2" id="KW-0863">Zinc-finger</keyword>
<dbReference type="InterPro" id="IPR013083">
    <property type="entry name" value="Znf_RING/FYVE/PHD"/>
</dbReference>
<comment type="caution">
    <text evidence="7">The sequence shown here is derived from an EMBL/GenBank/DDBJ whole genome shotgun (WGS) entry which is preliminary data.</text>
</comment>
<dbReference type="SMART" id="SM00744">
    <property type="entry name" value="RINGv"/>
    <property type="match status" value="1"/>
</dbReference>
<dbReference type="InterPro" id="IPR011016">
    <property type="entry name" value="Znf_RING-CH"/>
</dbReference>
<feature type="transmembrane region" description="Helical" evidence="5">
    <location>
        <begin position="286"/>
        <end position="307"/>
    </location>
</feature>
<evidence type="ECO:0000256" key="3">
    <source>
        <dbReference type="ARBA" id="ARBA00022833"/>
    </source>
</evidence>
<dbReference type="AlphaFoldDB" id="A0A9D4ZE78"/>
<accession>A0A9D4ZE78</accession>
<gene>
    <name evidence="7" type="ORF">GOP47_0014493</name>
</gene>
<dbReference type="Gene3D" id="3.30.40.10">
    <property type="entry name" value="Zinc/RING finger domain, C3HC4 (zinc finger)"/>
    <property type="match status" value="1"/>
</dbReference>
<dbReference type="PANTHER" id="PTHR23012">
    <property type="entry name" value="RING/FYVE/PHD ZINC FINGER DOMAIN-CONTAINING"/>
    <property type="match status" value="1"/>
</dbReference>
<feature type="transmembrane region" description="Helical" evidence="5">
    <location>
        <begin position="255"/>
        <end position="274"/>
    </location>
</feature>
<dbReference type="OrthoDB" id="264354at2759"/>
<evidence type="ECO:0000313" key="7">
    <source>
        <dbReference type="EMBL" id="KAI5070150.1"/>
    </source>
</evidence>
<dbReference type="InterPro" id="IPR022143">
    <property type="entry name" value="DUF3675"/>
</dbReference>
<reference evidence="7" key="1">
    <citation type="submission" date="2021-01" db="EMBL/GenBank/DDBJ databases">
        <title>Adiantum capillus-veneris genome.</title>
        <authorList>
            <person name="Fang Y."/>
            <person name="Liao Q."/>
        </authorList>
    </citation>
    <scope>NUCLEOTIDE SEQUENCE</scope>
    <source>
        <strain evidence="7">H3</strain>
        <tissue evidence="7">Leaf</tissue>
    </source>
</reference>
<proteinExistence type="predicted"/>
<protein>
    <recommendedName>
        <fullName evidence="6">RING-CH-type domain-containing protein</fullName>
    </recommendedName>
</protein>
<dbReference type="Proteomes" id="UP000886520">
    <property type="component" value="Chromosome 14"/>
</dbReference>
<keyword evidence="1" id="KW-0479">Metal-binding</keyword>
<dbReference type="EMBL" id="JABFUD020000014">
    <property type="protein sequence ID" value="KAI5070150.1"/>
    <property type="molecule type" value="Genomic_DNA"/>
</dbReference>
<dbReference type="PANTHER" id="PTHR23012:SF215">
    <property type="entry name" value="RING_FYVE_PHD ZINC FINGER SUPERFAMILY PROTEIN"/>
    <property type="match status" value="1"/>
</dbReference>
<keyword evidence="3" id="KW-0862">Zinc</keyword>
<feature type="region of interest" description="Disordered" evidence="4">
    <location>
        <begin position="1"/>
        <end position="30"/>
    </location>
</feature>
<evidence type="ECO:0000259" key="6">
    <source>
        <dbReference type="PROSITE" id="PS51292"/>
    </source>
</evidence>
<dbReference type="SUPFAM" id="SSF57850">
    <property type="entry name" value="RING/U-box"/>
    <property type="match status" value="1"/>
</dbReference>